<dbReference type="CDD" id="cd01433">
    <property type="entry name" value="Ribosomal_L16_L10e"/>
    <property type="match status" value="1"/>
</dbReference>
<dbReference type="PANTHER" id="PTHR12220:SF13">
    <property type="entry name" value="LARGE RIBOSOMAL SUBUNIT PROTEIN UL16M"/>
    <property type="match status" value="1"/>
</dbReference>
<dbReference type="InterPro" id="IPR047873">
    <property type="entry name" value="Ribosomal_uL16"/>
</dbReference>
<keyword evidence="2 6" id="KW-0820">tRNA-binding</keyword>
<organism evidence="9 10">
    <name type="scientific">Candidatus Nomurabacteria bacterium RIFCSPHIGHO2_02_FULL_38_15</name>
    <dbReference type="NCBI Taxonomy" id="1801752"/>
    <lineage>
        <taxon>Bacteria</taxon>
        <taxon>Candidatus Nomuraibacteriota</taxon>
    </lineage>
</organism>
<evidence type="ECO:0000256" key="3">
    <source>
        <dbReference type="ARBA" id="ARBA00022980"/>
    </source>
</evidence>
<evidence type="ECO:0000256" key="5">
    <source>
        <dbReference type="ARBA" id="ARBA00035198"/>
    </source>
</evidence>
<dbReference type="SUPFAM" id="SSF54686">
    <property type="entry name" value="Ribosomal protein L16p/L10e"/>
    <property type="match status" value="1"/>
</dbReference>
<keyword evidence="3 6" id="KW-0689">Ribosomal protein</keyword>
<evidence type="ECO:0000256" key="8">
    <source>
        <dbReference type="RuleBase" id="RU004414"/>
    </source>
</evidence>
<dbReference type="EMBL" id="MFUC01000014">
    <property type="protein sequence ID" value="OGI71964.1"/>
    <property type="molecule type" value="Genomic_DNA"/>
</dbReference>
<dbReference type="InterPro" id="IPR036920">
    <property type="entry name" value="Ribosomal_uL16_sf"/>
</dbReference>
<comment type="caution">
    <text evidence="9">The sequence shown here is derived from an EMBL/GenBank/DDBJ whole genome shotgun (WGS) entry which is preliminary data.</text>
</comment>
<dbReference type="PRINTS" id="PR00060">
    <property type="entry name" value="RIBOSOMALL16"/>
</dbReference>
<evidence type="ECO:0000256" key="4">
    <source>
        <dbReference type="ARBA" id="ARBA00023274"/>
    </source>
</evidence>
<evidence type="ECO:0000256" key="2">
    <source>
        <dbReference type="ARBA" id="ARBA00022555"/>
    </source>
</evidence>
<dbReference type="GO" id="GO:0003735">
    <property type="term" value="F:structural constituent of ribosome"/>
    <property type="evidence" value="ECO:0007669"/>
    <property type="project" value="InterPro"/>
</dbReference>
<name>A0A1F6VQT4_9BACT</name>
<dbReference type="AlphaFoldDB" id="A0A1F6VQT4"/>
<comment type="function">
    <text evidence="6 8">Binds 23S rRNA and is also seen to make contacts with the A and possibly P site tRNAs.</text>
</comment>
<evidence type="ECO:0000313" key="10">
    <source>
        <dbReference type="Proteomes" id="UP000179686"/>
    </source>
</evidence>
<dbReference type="InterPro" id="IPR020798">
    <property type="entry name" value="Ribosomal_uL16_CS"/>
</dbReference>
<dbReference type="FunFam" id="3.90.1170.10:FF:000001">
    <property type="entry name" value="50S ribosomal protein L16"/>
    <property type="match status" value="1"/>
</dbReference>
<dbReference type="GO" id="GO:0000049">
    <property type="term" value="F:tRNA binding"/>
    <property type="evidence" value="ECO:0007669"/>
    <property type="project" value="UniProtKB-KW"/>
</dbReference>
<keyword evidence="6 8" id="KW-0699">rRNA-binding</keyword>
<sequence length="139" mass="15650">MLFPKKVKHRKWQRDRKDMANLSPDTRGVKVSFGSYGLKATTSGRIKSNQIEAGRKAMQRYIGKMGRVWIRIFPDRPYTAKPAEMGMGKGKGDLQGYCVEVRPGRVLYEVDGVAELVAREGLRKAGTKLPVNTRVVARK</sequence>
<dbReference type="Gene3D" id="3.90.1170.10">
    <property type="entry name" value="Ribosomal protein L10e/L16"/>
    <property type="match status" value="1"/>
</dbReference>
<proteinExistence type="inferred from homology"/>
<accession>A0A1F6VQT4</accession>
<dbReference type="HAMAP" id="MF_01342">
    <property type="entry name" value="Ribosomal_uL16"/>
    <property type="match status" value="1"/>
</dbReference>
<dbReference type="PROSITE" id="PS00586">
    <property type="entry name" value="RIBOSOMAL_L16_1"/>
    <property type="match status" value="1"/>
</dbReference>
<dbReference type="STRING" id="1801752.A3J61_01885"/>
<reference evidence="9 10" key="1">
    <citation type="journal article" date="2016" name="Nat. Commun.">
        <title>Thousands of microbial genomes shed light on interconnected biogeochemical processes in an aquifer system.</title>
        <authorList>
            <person name="Anantharaman K."/>
            <person name="Brown C.T."/>
            <person name="Hug L.A."/>
            <person name="Sharon I."/>
            <person name="Castelle C.J."/>
            <person name="Probst A.J."/>
            <person name="Thomas B.C."/>
            <person name="Singh A."/>
            <person name="Wilkins M.J."/>
            <person name="Karaoz U."/>
            <person name="Brodie E.L."/>
            <person name="Williams K.H."/>
            <person name="Hubbard S.S."/>
            <person name="Banfield J.F."/>
        </authorList>
    </citation>
    <scope>NUCLEOTIDE SEQUENCE [LARGE SCALE GENOMIC DNA]</scope>
</reference>
<keyword evidence="4 6" id="KW-0687">Ribonucleoprotein</keyword>
<dbReference type="Pfam" id="PF00252">
    <property type="entry name" value="Ribosomal_L16"/>
    <property type="match status" value="1"/>
</dbReference>
<comment type="subunit">
    <text evidence="6 8">Part of the 50S ribosomal subunit.</text>
</comment>
<gene>
    <name evidence="6" type="primary">rplP</name>
    <name evidence="9" type="ORF">A3J61_01885</name>
</gene>
<protein>
    <recommendedName>
        <fullName evidence="5 6">Large ribosomal subunit protein uL16</fullName>
    </recommendedName>
</protein>
<dbReference type="PANTHER" id="PTHR12220">
    <property type="entry name" value="50S/60S RIBOSOMAL PROTEIN L16"/>
    <property type="match status" value="1"/>
</dbReference>
<dbReference type="GO" id="GO:0022625">
    <property type="term" value="C:cytosolic large ribosomal subunit"/>
    <property type="evidence" value="ECO:0007669"/>
    <property type="project" value="TreeGrafter"/>
</dbReference>
<evidence type="ECO:0000256" key="7">
    <source>
        <dbReference type="RuleBase" id="RU004413"/>
    </source>
</evidence>
<dbReference type="NCBIfam" id="TIGR01164">
    <property type="entry name" value="rplP_bact"/>
    <property type="match status" value="1"/>
</dbReference>
<evidence type="ECO:0000256" key="1">
    <source>
        <dbReference type="ARBA" id="ARBA00008931"/>
    </source>
</evidence>
<comment type="similarity">
    <text evidence="1 6 7">Belongs to the universal ribosomal protein uL16 family.</text>
</comment>
<keyword evidence="6 8" id="KW-0694">RNA-binding</keyword>
<evidence type="ECO:0000313" key="9">
    <source>
        <dbReference type="EMBL" id="OGI71964.1"/>
    </source>
</evidence>
<dbReference type="GO" id="GO:0006412">
    <property type="term" value="P:translation"/>
    <property type="evidence" value="ECO:0007669"/>
    <property type="project" value="UniProtKB-UniRule"/>
</dbReference>
<evidence type="ECO:0000256" key="6">
    <source>
        <dbReference type="HAMAP-Rule" id="MF_01342"/>
    </source>
</evidence>
<dbReference type="InterPro" id="IPR016180">
    <property type="entry name" value="Ribosomal_uL16_dom"/>
</dbReference>
<dbReference type="InterPro" id="IPR000114">
    <property type="entry name" value="Ribosomal_uL16_bact-type"/>
</dbReference>
<dbReference type="GO" id="GO:0019843">
    <property type="term" value="F:rRNA binding"/>
    <property type="evidence" value="ECO:0007669"/>
    <property type="project" value="UniProtKB-UniRule"/>
</dbReference>
<dbReference type="Proteomes" id="UP000179686">
    <property type="component" value="Unassembled WGS sequence"/>
</dbReference>